<evidence type="ECO:0000256" key="8">
    <source>
        <dbReference type="SAM" id="MobiDB-lite"/>
    </source>
</evidence>
<accession>A0A8E2JPH3</accession>
<feature type="compositionally biased region" description="Low complexity" evidence="8">
    <location>
        <begin position="680"/>
        <end position="697"/>
    </location>
</feature>
<evidence type="ECO:0000259" key="9">
    <source>
        <dbReference type="PROSITE" id="PS50048"/>
    </source>
</evidence>
<dbReference type="CDD" id="cd15485">
    <property type="entry name" value="ZIP_Cat8"/>
    <property type="match status" value="1"/>
</dbReference>
<dbReference type="AlphaFoldDB" id="A0A8E2JPH3"/>
<dbReference type="Pfam" id="PF04082">
    <property type="entry name" value="Fungal_trans"/>
    <property type="match status" value="1"/>
</dbReference>
<evidence type="ECO:0000313" key="10">
    <source>
        <dbReference type="EMBL" id="OCL04294.1"/>
    </source>
</evidence>
<sequence length="875" mass="96700">MPGILPMKVIKVGSNAQTRIAQACDRCRSKKIRCDGIRPSCSQCVNVGFECKTSDKLSRRAFPRGYTESLEERVRCLEGEVRELKDLLDEKDEKIDMLSRIHSHTPQTMTSPRRPSTQSPLPSSENREDSQDKEDVFKVQQSPLLLDDENCDLYFVGTSSGRTLIDAFKHKIQETGRPCADIRSDVFFSTGTARSVSSRQFQGRIVSWKAPPRLISDQMINIFFQEWAPLFPVLHRPTFLRTYEEYVTSPDSMTDKKSIAQLNLVFGIAALSSDSRDAQDTGSYEVQWQAALETFLMDNCLATLQCLILAQIYCLLRADYAKLLKYKGLAVSLSQRLGLHQSQKRFALGALTSETRKKVFWTLYTVDCFSAAHLGLPKLLKEEDVHCEYPVDADDEYVTEKGFLPTLPGEYTKLSSALALFRVSRVLAKVLAENYPASASHEISFRTLMSLADELEDWSNNLAPHLRLQFQQDKPSTNVISSRSPLLSLAYHHIRSLIYRPAVTANLGDRGSSAVVAVADSCKHTVQILQLLDERKLSFAFCLNKNELVVQAGFGLLFQTLDLDQDGKLIKDCQRLVCSVIEMLERGGAAGASEFRRVGCSMISISRADKNPPPSISRNNSEGSMAAPQETFRATQKQLKAIASRFSPSVTKHARHDPKEPRRATLPNLSPSLGHHNNQSSASISSIRSEPPSARSEPTLSPLTHRPSTITHPKTRKSSSSLRQNPNIDFLSFGPDPLSSYPFATNSSGKVEVSPTDWERLLSSIDNGQTNIYDNIYGGQPVDALIDVPPLSAGAESHLTWPPGVWGLGAADQQPPQSVLSFSDESLTSGEEFGNCDYGSTGSGERVYHGIMIPELNSPSNGPIGLAGLDGNFGL</sequence>
<dbReference type="GO" id="GO:0003677">
    <property type="term" value="F:DNA binding"/>
    <property type="evidence" value="ECO:0007669"/>
    <property type="project" value="UniProtKB-KW"/>
</dbReference>
<dbReference type="OrthoDB" id="1924787at2759"/>
<keyword evidence="4" id="KW-0805">Transcription regulation</keyword>
<feature type="domain" description="Zn(2)-C6 fungal-type" evidence="9">
    <location>
        <begin position="23"/>
        <end position="53"/>
    </location>
</feature>
<reference evidence="10 11" key="1">
    <citation type="journal article" date="2016" name="Nat. Commun.">
        <title>Ectomycorrhizal ecology is imprinted in the genome of the dominant symbiotic fungus Cenococcum geophilum.</title>
        <authorList>
            <consortium name="DOE Joint Genome Institute"/>
            <person name="Peter M."/>
            <person name="Kohler A."/>
            <person name="Ohm R.A."/>
            <person name="Kuo A."/>
            <person name="Krutzmann J."/>
            <person name="Morin E."/>
            <person name="Arend M."/>
            <person name="Barry K.W."/>
            <person name="Binder M."/>
            <person name="Choi C."/>
            <person name="Clum A."/>
            <person name="Copeland A."/>
            <person name="Grisel N."/>
            <person name="Haridas S."/>
            <person name="Kipfer T."/>
            <person name="LaButti K."/>
            <person name="Lindquist E."/>
            <person name="Lipzen A."/>
            <person name="Maire R."/>
            <person name="Meier B."/>
            <person name="Mihaltcheva S."/>
            <person name="Molinier V."/>
            <person name="Murat C."/>
            <person name="Poggeler S."/>
            <person name="Quandt C.A."/>
            <person name="Sperisen C."/>
            <person name="Tritt A."/>
            <person name="Tisserant E."/>
            <person name="Crous P.W."/>
            <person name="Henrissat B."/>
            <person name="Nehls U."/>
            <person name="Egli S."/>
            <person name="Spatafora J.W."/>
            <person name="Grigoriev I.V."/>
            <person name="Martin F.M."/>
        </authorList>
    </citation>
    <scope>NUCLEOTIDE SEQUENCE [LARGE SCALE GENOMIC DNA]</scope>
    <source>
        <strain evidence="10 11">CBS 207.34</strain>
    </source>
</reference>
<dbReference type="GO" id="GO:0006351">
    <property type="term" value="P:DNA-templated transcription"/>
    <property type="evidence" value="ECO:0007669"/>
    <property type="project" value="InterPro"/>
</dbReference>
<dbReference type="EMBL" id="KV750551">
    <property type="protein sequence ID" value="OCL04294.1"/>
    <property type="molecule type" value="Genomic_DNA"/>
</dbReference>
<comment type="subcellular location">
    <subcellularLocation>
        <location evidence="1">Nucleus</location>
    </subcellularLocation>
</comment>
<keyword evidence="3" id="KW-0862">Zinc</keyword>
<organism evidence="10 11">
    <name type="scientific">Glonium stellatum</name>
    <dbReference type="NCBI Taxonomy" id="574774"/>
    <lineage>
        <taxon>Eukaryota</taxon>
        <taxon>Fungi</taxon>
        <taxon>Dikarya</taxon>
        <taxon>Ascomycota</taxon>
        <taxon>Pezizomycotina</taxon>
        <taxon>Dothideomycetes</taxon>
        <taxon>Pleosporomycetidae</taxon>
        <taxon>Gloniales</taxon>
        <taxon>Gloniaceae</taxon>
        <taxon>Glonium</taxon>
    </lineage>
</organism>
<dbReference type="SMART" id="SM00066">
    <property type="entry name" value="GAL4"/>
    <property type="match status" value="1"/>
</dbReference>
<feature type="compositionally biased region" description="Polar residues" evidence="8">
    <location>
        <begin position="667"/>
        <end position="679"/>
    </location>
</feature>
<protein>
    <submittedName>
        <fullName evidence="10">Transcriptional activator protein-like protein acu-15</fullName>
    </submittedName>
</protein>
<evidence type="ECO:0000256" key="4">
    <source>
        <dbReference type="ARBA" id="ARBA00023015"/>
    </source>
</evidence>
<evidence type="ECO:0000313" key="11">
    <source>
        <dbReference type="Proteomes" id="UP000250140"/>
    </source>
</evidence>
<evidence type="ECO:0000256" key="1">
    <source>
        <dbReference type="ARBA" id="ARBA00004123"/>
    </source>
</evidence>
<proteinExistence type="predicted"/>
<dbReference type="GO" id="GO:0008270">
    <property type="term" value="F:zinc ion binding"/>
    <property type="evidence" value="ECO:0007669"/>
    <property type="project" value="InterPro"/>
</dbReference>
<dbReference type="Pfam" id="PF00172">
    <property type="entry name" value="Zn_clus"/>
    <property type="match status" value="1"/>
</dbReference>
<dbReference type="GO" id="GO:0000981">
    <property type="term" value="F:DNA-binding transcription factor activity, RNA polymerase II-specific"/>
    <property type="evidence" value="ECO:0007669"/>
    <property type="project" value="InterPro"/>
</dbReference>
<dbReference type="PANTHER" id="PTHR46910">
    <property type="entry name" value="TRANSCRIPTION FACTOR PDR1"/>
    <property type="match status" value="1"/>
</dbReference>
<dbReference type="Proteomes" id="UP000250140">
    <property type="component" value="Unassembled WGS sequence"/>
</dbReference>
<dbReference type="CDD" id="cd00067">
    <property type="entry name" value="GAL4"/>
    <property type="match status" value="1"/>
</dbReference>
<dbReference type="InterPro" id="IPR036864">
    <property type="entry name" value="Zn2-C6_fun-type_DNA-bd_sf"/>
</dbReference>
<dbReference type="PROSITE" id="PS00463">
    <property type="entry name" value="ZN2_CY6_FUNGAL_1"/>
    <property type="match status" value="1"/>
</dbReference>
<dbReference type="InterPro" id="IPR001138">
    <property type="entry name" value="Zn2Cys6_DnaBD"/>
</dbReference>
<evidence type="ECO:0000256" key="5">
    <source>
        <dbReference type="ARBA" id="ARBA00023125"/>
    </source>
</evidence>
<keyword evidence="5" id="KW-0238">DNA-binding</keyword>
<feature type="compositionally biased region" description="Polar residues" evidence="8">
    <location>
        <begin position="104"/>
        <end position="124"/>
    </location>
</feature>
<keyword evidence="7" id="KW-0539">Nucleus</keyword>
<evidence type="ECO:0000256" key="6">
    <source>
        <dbReference type="ARBA" id="ARBA00023163"/>
    </source>
</evidence>
<keyword evidence="6" id="KW-0804">Transcription</keyword>
<dbReference type="FunFam" id="4.10.240.10:FF:000007">
    <property type="entry name" value="C6 transcription factor FacB"/>
    <property type="match status" value="1"/>
</dbReference>
<dbReference type="SUPFAM" id="SSF57701">
    <property type="entry name" value="Zn2/Cys6 DNA-binding domain"/>
    <property type="match status" value="1"/>
</dbReference>
<name>A0A8E2JPH3_9PEZI</name>
<feature type="compositionally biased region" description="Polar residues" evidence="8">
    <location>
        <begin position="698"/>
        <end position="727"/>
    </location>
</feature>
<keyword evidence="2" id="KW-0479">Metal-binding</keyword>
<dbReference type="InterPro" id="IPR050987">
    <property type="entry name" value="AtrR-like"/>
</dbReference>
<dbReference type="PANTHER" id="PTHR46910:SF12">
    <property type="entry name" value="REGULATORY PROTEIN CAT8"/>
    <property type="match status" value="1"/>
</dbReference>
<feature type="region of interest" description="Disordered" evidence="8">
    <location>
        <begin position="606"/>
        <end position="731"/>
    </location>
</feature>
<feature type="compositionally biased region" description="Basic and acidic residues" evidence="8">
    <location>
        <begin position="125"/>
        <end position="134"/>
    </location>
</feature>
<dbReference type="PROSITE" id="PS50048">
    <property type="entry name" value="ZN2_CY6_FUNGAL_2"/>
    <property type="match status" value="1"/>
</dbReference>
<dbReference type="SMART" id="SM00906">
    <property type="entry name" value="Fungal_trans"/>
    <property type="match status" value="1"/>
</dbReference>
<gene>
    <name evidence="10" type="ORF">AOQ84DRAFT_121621</name>
</gene>
<evidence type="ECO:0000256" key="7">
    <source>
        <dbReference type="ARBA" id="ARBA00023242"/>
    </source>
</evidence>
<keyword evidence="11" id="KW-1185">Reference proteome</keyword>
<dbReference type="Gene3D" id="4.10.240.10">
    <property type="entry name" value="Zn(2)-C6 fungal-type DNA-binding domain"/>
    <property type="match status" value="1"/>
</dbReference>
<dbReference type="CDD" id="cd12148">
    <property type="entry name" value="fungal_TF_MHR"/>
    <property type="match status" value="1"/>
</dbReference>
<dbReference type="GO" id="GO:0005634">
    <property type="term" value="C:nucleus"/>
    <property type="evidence" value="ECO:0007669"/>
    <property type="project" value="UniProtKB-SubCell"/>
</dbReference>
<evidence type="ECO:0000256" key="2">
    <source>
        <dbReference type="ARBA" id="ARBA00022723"/>
    </source>
</evidence>
<dbReference type="InterPro" id="IPR007219">
    <property type="entry name" value="XnlR_reg_dom"/>
</dbReference>
<evidence type="ECO:0000256" key="3">
    <source>
        <dbReference type="ARBA" id="ARBA00022833"/>
    </source>
</evidence>
<feature type="region of interest" description="Disordered" evidence="8">
    <location>
        <begin position="100"/>
        <end position="134"/>
    </location>
</feature>